<dbReference type="AlphaFoldDB" id="A0AAV4MG63"/>
<keyword evidence="3" id="KW-1185">Reference proteome</keyword>
<dbReference type="EMBL" id="BPLR01002140">
    <property type="protein sequence ID" value="GIX70436.1"/>
    <property type="molecule type" value="Genomic_DNA"/>
</dbReference>
<feature type="domain" description="Heme NO-binding" evidence="1">
    <location>
        <begin position="148"/>
        <end position="190"/>
    </location>
</feature>
<sequence length="195" mass="22271">MDIRHEIVRRRHGGWRSVTGRWVGDVTKKDATQSDEDFPAFRFILSCCTPRDSRRSLALPFVLCCATKWHSVLLRYNPSSLERESQVKKLINPLKKTVERGVPVQYLATPTKGAGGNKRRRVDGKGAATCLCNDVRPDPREPESIRDQSVGEEKWEEIRKTANVQQCTFTRQQVYEDALIPRLTASACEVRLLFL</sequence>
<protein>
    <recommendedName>
        <fullName evidence="1">Heme NO-binding domain-containing protein</fullName>
    </recommendedName>
</protein>
<dbReference type="InterPro" id="IPR011644">
    <property type="entry name" value="Heme_NO-bd"/>
</dbReference>
<name>A0AAV4MG63_CAEEX</name>
<gene>
    <name evidence="2" type="ORF">CEXT_202591</name>
</gene>
<evidence type="ECO:0000313" key="3">
    <source>
        <dbReference type="Proteomes" id="UP001054945"/>
    </source>
</evidence>
<evidence type="ECO:0000259" key="1">
    <source>
        <dbReference type="Pfam" id="PF07700"/>
    </source>
</evidence>
<reference evidence="2 3" key="1">
    <citation type="submission" date="2021-06" db="EMBL/GenBank/DDBJ databases">
        <title>Caerostris extrusa draft genome.</title>
        <authorList>
            <person name="Kono N."/>
            <person name="Arakawa K."/>
        </authorList>
    </citation>
    <scope>NUCLEOTIDE SEQUENCE [LARGE SCALE GENOMIC DNA]</scope>
</reference>
<accession>A0AAV4MG63</accession>
<dbReference type="InterPro" id="IPR038158">
    <property type="entry name" value="H-NOX_domain_sf"/>
</dbReference>
<dbReference type="GO" id="GO:0020037">
    <property type="term" value="F:heme binding"/>
    <property type="evidence" value="ECO:0007669"/>
    <property type="project" value="InterPro"/>
</dbReference>
<dbReference type="Gene3D" id="3.90.1520.10">
    <property type="entry name" value="H-NOX domain"/>
    <property type="match status" value="1"/>
</dbReference>
<comment type="caution">
    <text evidence="2">The sequence shown here is derived from an EMBL/GenBank/DDBJ whole genome shotgun (WGS) entry which is preliminary data.</text>
</comment>
<organism evidence="2 3">
    <name type="scientific">Caerostris extrusa</name>
    <name type="common">Bark spider</name>
    <name type="synonym">Caerostris bankana</name>
    <dbReference type="NCBI Taxonomy" id="172846"/>
    <lineage>
        <taxon>Eukaryota</taxon>
        <taxon>Metazoa</taxon>
        <taxon>Ecdysozoa</taxon>
        <taxon>Arthropoda</taxon>
        <taxon>Chelicerata</taxon>
        <taxon>Arachnida</taxon>
        <taxon>Araneae</taxon>
        <taxon>Araneomorphae</taxon>
        <taxon>Entelegynae</taxon>
        <taxon>Araneoidea</taxon>
        <taxon>Araneidae</taxon>
        <taxon>Caerostris</taxon>
    </lineage>
</organism>
<dbReference type="Pfam" id="PF07700">
    <property type="entry name" value="HNOB"/>
    <property type="match status" value="1"/>
</dbReference>
<proteinExistence type="predicted"/>
<dbReference type="Proteomes" id="UP001054945">
    <property type="component" value="Unassembled WGS sequence"/>
</dbReference>
<evidence type="ECO:0000313" key="2">
    <source>
        <dbReference type="EMBL" id="GIX70436.1"/>
    </source>
</evidence>